<accession>A0ABU1SUU5</accession>
<gene>
    <name evidence="1" type="ORF">J2W52_003803</name>
</gene>
<proteinExistence type="predicted"/>
<protein>
    <submittedName>
        <fullName evidence="1">Uncharacterized protein</fullName>
    </submittedName>
</protein>
<name>A0ABU1SUU5_9HYPH</name>
<dbReference type="EMBL" id="JAVDUP010000004">
    <property type="protein sequence ID" value="MDR6902172.1"/>
    <property type="molecule type" value="Genomic_DNA"/>
</dbReference>
<evidence type="ECO:0000313" key="1">
    <source>
        <dbReference type="EMBL" id="MDR6902172.1"/>
    </source>
</evidence>
<reference evidence="1 2" key="1">
    <citation type="submission" date="2023-07" db="EMBL/GenBank/DDBJ databases">
        <title>Sorghum-associated microbial communities from plants grown in Nebraska, USA.</title>
        <authorList>
            <person name="Schachtman D."/>
        </authorList>
    </citation>
    <scope>NUCLEOTIDE SEQUENCE [LARGE SCALE GENOMIC DNA]</scope>
    <source>
        <strain evidence="1 2">3199</strain>
    </source>
</reference>
<dbReference type="Proteomes" id="UP001250791">
    <property type="component" value="Unassembled WGS sequence"/>
</dbReference>
<evidence type="ECO:0000313" key="2">
    <source>
        <dbReference type="Proteomes" id="UP001250791"/>
    </source>
</evidence>
<keyword evidence="2" id="KW-1185">Reference proteome</keyword>
<sequence>MLLETAVGRGAERKLPLASMTVFPNFGTVWKIYTPTARQDVISSRVS</sequence>
<organism evidence="1 2">
    <name type="scientific">Rhizobium miluonense</name>
    <dbReference type="NCBI Taxonomy" id="411945"/>
    <lineage>
        <taxon>Bacteria</taxon>
        <taxon>Pseudomonadati</taxon>
        <taxon>Pseudomonadota</taxon>
        <taxon>Alphaproteobacteria</taxon>
        <taxon>Hyphomicrobiales</taxon>
        <taxon>Rhizobiaceae</taxon>
        <taxon>Rhizobium/Agrobacterium group</taxon>
        <taxon>Rhizobium</taxon>
    </lineage>
</organism>
<comment type="caution">
    <text evidence="1">The sequence shown here is derived from an EMBL/GenBank/DDBJ whole genome shotgun (WGS) entry which is preliminary data.</text>
</comment>